<sequence>MKEITLQEMLSTIIGELRENGRWGTAHIYQSTLNVFSAFNNYRDLHLRKLNPVVLKRFEMHLRQRDCSWNTVSTYMKVIRSAYNRAVDLRCVRYTPRLFEHVYTGTKADKKRALEASDIGTLVRGTEMDLSKRIPSSSLQKAKMLFVFMFMMRGLPFVDLAFLHKKDLQGNVLSYRRRKTGRTLRVLLSPEALQLVHMVSNKDENSPYLFPILRSKDGTEAAYKEYQSALRRFNYQLSALKTHLNMSSHLSSYSARHTWATMAYYCEIHPGIISEAMGLIDKCY</sequence>
<dbReference type="InterPro" id="IPR010998">
    <property type="entry name" value="Integrase_recombinase_N"/>
</dbReference>
<evidence type="ECO:0000256" key="3">
    <source>
        <dbReference type="ARBA" id="ARBA00023172"/>
    </source>
</evidence>
<dbReference type="InterPro" id="IPR044068">
    <property type="entry name" value="CB"/>
</dbReference>
<dbReference type="Gene3D" id="1.10.443.10">
    <property type="entry name" value="Intergrase catalytic core"/>
    <property type="match status" value="1"/>
</dbReference>
<protein>
    <submittedName>
        <fullName evidence="6">Phage integrase family protein</fullName>
    </submittedName>
</protein>
<name>A0A078STR8_BACUN</name>
<organism evidence="6 7">
    <name type="scientific">Bacteroides uniformis str. 3978 T3 ii</name>
    <dbReference type="NCBI Taxonomy" id="1339349"/>
    <lineage>
        <taxon>Bacteria</taxon>
        <taxon>Pseudomonadati</taxon>
        <taxon>Bacteroidota</taxon>
        <taxon>Bacteroidia</taxon>
        <taxon>Bacteroidales</taxon>
        <taxon>Bacteroidaceae</taxon>
        <taxon>Bacteroides</taxon>
    </lineage>
</organism>
<dbReference type="Gene3D" id="1.10.150.130">
    <property type="match status" value="1"/>
</dbReference>
<dbReference type="InterPro" id="IPR011010">
    <property type="entry name" value="DNA_brk_join_enz"/>
</dbReference>
<evidence type="ECO:0000256" key="4">
    <source>
        <dbReference type="PROSITE-ProRule" id="PRU01248"/>
    </source>
</evidence>
<dbReference type="PATRIC" id="fig|1339349.3.peg.247"/>
<evidence type="ECO:0000256" key="2">
    <source>
        <dbReference type="ARBA" id="ARBA00023125"/>
    </source>
</evidence>
<gene>
    <name evidence="6" type="ORF">M094_3356</name>
</gene>
<feature type="domain" description="Core-binding (CB)" evidence="5">
    <location>
        <begin position="4"/>
        <end position="87"/>
    </location>
</feature>
<dbReference type="EMBL" id="JNHN01000022">
    <property type="protein sequence ID" value="KDS63896.1"/>
    <property type="molecule type" value="Genomic_DNA"/>
</dbReference>
<dbReference type="AlphaFoldDB" id="A0A078STR8"/>
<keyword evidence="2 4" id="KW-0238">DNA-binding</keyword>
<proteinExistence type="predicted"/>
<evidence type="ECO:0000259" key="5">
    <source>
        <dbReference type="PROSITE" id="PS51900"/>
    </source>
</evidence>
<evidence type="ECO:0000313" key="7">
    <source>
        <dbReference type="Proteomes" id="UP000028013"/>
    </source>
</evidence>
<dbReference type="InterPro" id="IPR013762">
    <property type="entry name" value="Integrase-like_cat_sf"/>
</dbReference>
<comment type="caution">
    <text evidence="6">The sequence shown here is derived from an EMBL/GenBank/DDBJ whole genome shotgun (WGS) entry which is preliminary data.</text>
</comment>
<dbReference type="PROSITE" id="PS51900">
    <property type="entry name" value="CB"/>
    <property type="match status" value="1"/>
</dbReference>
<dbReference type="GO" id="GO:0006310">
    <property type="term" value="P:DNA recombination"/>
    <property type="evidence" value="ECO:0007669"/>
    <property type="project" value="UniProtKB-KW"/>
</dbReference>
<evidence type="ECO:0000256" key="1">
    <source>
        <dbReference type="ARBA" id="ARBA00022908"/>
    </source>
</evidence>
<dbReference type="SUPFAM" id="SSF56349">
    <property type="entry name" value="DNA breaking-rejoining enzymes"/>
    <property type="match status" value="1"/>
</dbReference>
<dbReference type="GO" id="GO:0015074">
    <property type="term" value="P:DNA integration"/>
    <property type="evidence" value="ECO:0007669"/>
    <property type="project" value="UniProtKB-KW"/>
</dbReference>
<accession>A0A078STR8</accession>
<dbReference type="GO" id="GO:0003677">
    <property type="term" value="F:DNA binding"/>
    <property type="evidence" value="ECO:0007669"/>
    <property type="project" value="UniProtKB-UniRule"/>
</dbReference>
<dbReference type="Pfam" id="PF13102">
    <property type="entry name" value="Phage_int_SAM_5"/>
    <property type="match status" value="1"/>
</dbReference>
<dbReference type="Proteomes" id="UP000028013">
    <property type="component" value="Unassembled WGS sequence"/>
</dbReference>
<keyword evidence="1" id="KW-0229">DNA integration</keyword>
<dbReference type="InterPro" id="IPR025269">
    <property type="entry name" value="SAM-like_dom"/>
</dbReference>
<reference evidence="6 7" key="1">
    <citation type="submission" date="2014-04" db="EMBL/GenBank/DDBJ databases">
        <authorList>
            <person name="Sears C."/>
            <person name="Carroll K."/>
            <person name="Sack B.R."/>
            <person name="Qadri F."/>
            <person name="Myers L.L."/>
            <person name="Chung G.-T."/>
            <person name="Escheverria P."/>
            <person name="Fraser C.M."/>
            <person name="Sadzewicz L."/>
            <person name="Shefchek K.A."/>
            <person name="Tallon L."/>
            <person name="Das S.P."/>
            <person name="Daugherty S."/>
            <person name="Mongodin E.F."/>
        </authorList>
    </citation>
    <scope>NUCLEOTIDE SEQUENCE [LARGE SCALE GENOMIC DNA]</scope>
    <source>
        <strain evidence="6 7">3978 T3 ii</strain>
    </source>
</reference>
<evidence type="ECO:0000313" key="6">
    <source>
        <dbReference type="EMBL" id="KDS63896.1"/>
    </source>
</evidence>
<keyword evidence="3" id="KW-0233">DNA recombination</keyword>